<dbReference type="Pfam" id="PF03859">
    <property type="entry name" value="CG-1"/>
    <property type="match status" value="1"/>
</dbReference>
<protein>
    <submittedName>
        <fullName evidence="4">Uncharacterized protein LOC115209547 isoform X1</fullName>
    </submittedName>
</protein>
<dbReference type="Pfam" id="PF13358">
    <property type="entry name" value="DDE_3"/>
    <property type="match status" value="1"/>
</dbReference>
<dbReference type="PROSITE" id="PS50097">
    <property type="entry name" value="BTB"/>
    <property type="match status" value="1"/>
</dbReference>
<dbReference type="SUPFAM" id="SSF54695">
    <property type="entry name" value="POZ domain"/>
    <property type="match status" value="1"/>
</dbReference>
<feature type="compositionally biased region" description="Polar residues" evidence="1">
    <location>
        <begin position="650"/>
        <end position="670"/>
    </location>
</feature>
<dbReference type="Pfam" id="PF00651">
    <property type="entry name" value="BTB"/>
    <property type="match status" value="1"/>
</dbReference>
<name>A0A7E6EPR3_9MOLL</name>
<dbReference type="KEGG" id="osn:115209547"/>
<dbReference type="InterPro" id="IPR011333">
    <property type="entry name" value="SKP1/BTB/POZ_sf"/>
</dbReference>
<dbReference type="GO" id="GO:0003677">
    <property type="term" value="F:DNA binding"/>
    <property type="evidence" value="ECO:0007669"/>
    <property type="project" value="InterPro"/>
</dbReference>
<feature type="compositionally biased region" description="Polar residues" evidence="1">
    <location>
        <begin position="621"/>
        <end position="635"/>
    </location>
</feature>
<dbReference type="InterPro" id="IPR036397">
    <property type="entry name" value="RNaseH_sf"/>
</dbReference>
<dbReference type="PANTHER" id="PTHR48472:SF1">
    <property type="entry name" value="TC1-LIKE TRANSPOSASE DDE DOMAIN-CONTAINING PROTEIN"/>
    <property type="match status" value="1"/>
</dbReference>
<dbReference type="InterPro" id="IPR009057">
    <property type="entry name" value="Homeodomain-like_sf"/>
</dbReference>
<dbReference type="Gene3D" id="3.30.710.10">
    <property type="entry name" value="Potassium Channel Kv1.1, Chain A"/>
    <property type="match status" value="1"/>
</dbReference>
<accession>A0A7E6EPR3</accession>
<evidence type="ECO:0000259" key="2">
    <source>
        <dbReference type="PROSITE" id="PS50097"/>
    </source>
</evidence>
<keyword evidence="3" id="KW-1185">Reference proteome</keyword>
<dbReference type="Proteomes" id="UP000515154">
    <property type="component" value="Linkage group LG3"/>
</dbReference>
<evidence type="ECO:0000313" key="4">
    <source>
        <dbReference type="RefSeq" id="XP_036357329.1"/>
    </source>
</evidence>
<dbReference type="InterPro" id="IPR005559">
    <property type="entry name" value="CG-1_dom"/>
</dbReference>
<feature type="domain" description="BTB" evidence="2">
    <location>
        <begin position="703"/>
        <end position="770"/>
    </location>
</feature>
<dbReference type="InterPro" id="IPR000210">
    <property type="entry name" value="BTB/POZ_dom"/>
</dbReference>
<dbReference type="PANTHER" id="PTHR48472">
    <property type="entry name" value="TC1-LIKE TRANSPOSASE DDE DOMAIN-CONTAINING PROTEIN"/>
    <property type="match status" value="1"/>
</dbReference>
<feature type="region of interest" description="Disordered" evidence="1">
    <location>
        <begin position="558"/>
        <end position="603"/>
    </location>
</feature>
<organism evidence="3 4">
    <name type="scientific">Octopus sinensis</name>
    <name type="common">East Asian common octopus</name>
    <dbReference type="NCBI Taxonomy" id="2607531"/>
    <lineage>
        <taxon>Eukaryota</taxon>
        <taxon>Metazoa</taxon>
        <taxon>Spiralia</taxon>
        <taxon>Lophotrochozoa</taxon>
        <taxon>Mollusca</taxon>
        <taxon>Cephalopoda</taxon>
        <taxon>Coleoidea</taxon>
        <taxon>Octopodiformes</taxon>
        <taxon>Octopoda</taxon>
        <taxon>Incirrata</taxon>
        <taxon>Octopodidae</taxon>
        <taxon>Octopus</taxon>
    </lineage>
</organism>
<feature type="region of interest" description="Disordered" evidence="1">
    <location>
        <begin position="617"/>
        <end position="670"/>
    </location>
</feature>
<feature type="region of interest" description="Disordered" evidence="1">
    <location>
        <begin position="880"/>
        <end position="899"/>
    </location>
</feature>
<reference evidence="4" key="1">
    <citation type="submission" date="2025-08" db="UniProtKB">
        <authorList>
            <consortium name="RefSeq"/>
        </authorList>
    </citation>
    <scope>IDENTIFICATION</scope>
</reference>
<gene>
    <name evidence="4" type="primary">LOC115209547</name>
</gene>
<dbReference type="Gene3D" id="3.30.420.10">
    <property type="entry name" value="Ribonuclease H-like superfamily/Ribonuclease H"/>
    <property type="match status" value="1"/>
</dbReference>
<evidence type="ECO:0000313" key="3">
    <source>
        <dbReference type="Proteomes" id="UP000515154"/>
    </source>
</evidence>
<feature type="compositionally biased region" description="Low complexity" evidence="1">
    <location>
        <begin position="573"/>
        <end position="584"/>
    </location>
</feature>
<proteinExistence type="predicted"/>
<feature type="compositionally biased region" description="Low complexity" evidence="1">
    <location>
        <begin position="636"/>
        <end position="649"/>
    </location>
</feature>
<dbReference type="RefSeq" id="XP_036357329.1">
    <property type="nucleotide sequence ID" value="XM_036501436.1"/>
</dbReference>
<dbReference type="AlphaFoldDB" id="A0A7E6EPR3"/>
<dbReference type="SUPFAM" id="SSF46689">
    <property type="entry name" value="Homeodomain-like"/>
    <property type="match status" value="1"/>
</dbReference>
<dbReference type="InterPro" id="IPR038717">
    <property type="entry name" value="Tc1-like_DDE_dom"/>
</dbReference>
<sequence length="1044" mass="117478">MEPYTRRRYTRLETIEAMKLLCLPSSNFVSKIPNRPAGGEIYLFQPRLRMYLDNWRTDGYRWSNRGTSTMSLNRRPALRKSFFYLMTKEGQKNNFQKHVYRLLDSDQKVVIHYIGDEKLCTDTSVAPSRKKSRHSSHSVRSILPLPEQLIRKKDLFERNNGHVMKKADIFEIKKVWEKVVPSQAIYSNYLLDSHHNENQSENSESLTQSISTSILRGVKRGSKRGPYKKSALETRKRVLSAAERGKDLKSIAATHGVKKTTAYNWVRRDRASHLRRGGVRDKVKKIEHEHIESLIERLNECPQLTLKNLCEHLLSKYGLIVSEQTIANHLDGRMISLKQVHLCPETVNNQKNKLLRKEYIETVMKSSAEGKFFVYIGKSNVNLFLRRSKGGLMKGTRSVPHLPSSKGPTIHMIGAVCQAGSIDFQRTRGSYRSDSCNVWVRDLLQNVIGNGTSCEQIVMVTDNAPCYSDLENVLSEFQGATLLRLAPYSPMLNPVEGVWSVIKTQLKQKEANQLSELIAGSNEYDKILETASELYTANQLPVKSQVIKSAHQQITPSYSLNKLDVEHRRKNPSSSASKSINSLSDANQSFSPPAKVPKKHNFSKPFISAGQTHVIDKPAAVSSSTTDTRSQPIDCSSSSSKNQSFSSKNIQKPQTAPKSEKQLQMSPTIDVSHQKEKRMLVVPNHQSSVMSNMSSLWKAGRLCDAYISNGTVSIMVHQIVFGAVCPKVLPVFYNAFHSDLPAVTFPSTVSEEALLAFCEYMYDGVLELDKNILSQLKIIAQCLDMQGFDQLCNNQLKIAENSVTVPTDMLESILTEPCSSSGLISDNATNTQITCQDNFTPVSQVIPSKLITLYNRNLEENSNVLSSKFPTEIKRKVVKQEISDTSNEQDDINSNHEDDLINKPQIKVELIGPDDHRYGYQDFLLAQQGSDISDADLTQSSLLSHNTSLDNFEQNSDIQQTEQSLLSSSSLSPHFSLHSESHPVGYITPTSIRRLVSCDKFQHLKNSENSKPYPVSLFSANYEPISLSSSNLQLVNVKKKHIAR</sequence>
<evidence type="ECO:0000256" key="1">
    <source>
        <dbReference type="SAM" id="MobiDB-lite"/>
    </source>
</evidence>